<accession>A0A2I0X165</accession>
<dbReference type="SUPFAM" id="SSF53098">
    <property type="entry name" value="Ribonuclease H-like"/>
    <property type="match status" value="1"/>
</dbReference>
<dbReference type="InterPro" id="IPR036397">
    <property type="entry name" value="RNaseH_sf"/>
</dbReference>
<dbReference type="EMBL" id="KZ502233">
    <property type="protein sequence ID" value="PKU81655.1"/>
    <property type="molecule type" value="Genomic_DNA"/>
</dbReference>
<dbReference type="AlphaFoldDB" id="A0A2I0X165"/>
<dbReference type="InterPro" id="IPR012337">
    <property type="entry name" value="RNaseH-like_sf"/>
</dbReference>
<dbReference type="InterPro" id="IPR001584">
    <property type="entry name" value="Integrase_cat-core"/>
</dbReference>
<dbReference type="Pfam" id="PF25597">
    <property type="entry name" value="SH3_retrovirus"/>
    <property type="match status" value="1"/>
</dbReference>
<evidence type="ECO:0000256" key="3">
    <source>
        <dbReference type="SAM" id="MobiDB-lite"/>
    </source>
</evidence>
<evidence type="ECO:0000313" key="5">
    <source>
        <dbReference type="EMBL" id="PKU81655.1"/>
    </source>
</evidence>
<gene>
    <name evidence="5" type="ORF">MA16_Dca013086</name>
</gene>
<dbReference type="Gene3D" id="3.30.420.10">
    <property type="entry name" value="Ribonuclease H-like superfamily/Ribonuclease H"/>
    <property type="match status" value="1"/>
</dbReference>
<organism evidence="5 6">
    <name type="scientific">Dendrobium catenatum</name>
    <dbReference type="NCBI Taxonomy" id="906689"/>
    <lineage>
        <taxon>Eukaryota</taxon>
        <taxon>Viridiplantae</taxon>
        <taxon>Streptophyta</taxon>
        <taxon>Embryophyta</taxon>
        <taxon>Tracheophyta</taxon>
        <taxon>Spermatophyta</taxon>
        <taxon>Magnoliopsida</taxon>
        <taxon>Liliopsida</taxon>
        <taxon>Asparagales</taxon>
        <taxon>Orchidaceae</taxon>
        <taxon>Epidendroideae</taxon>
        <taxon>Malaxideae</taxon>
        <taxon>Dendrobiinae</taxon>
        <taxon>Dendrobium</taxon>
    </lineage>
</organism>
<reference evidence="5 6" key="2">
    <citation type="journal article" date="2017" name="Nature">
        <title>The Apostasia genome and the evolution of orchids.</title>
        <authorList>
            <person name="Zhang G.Q."/>
            <person name="Liu K.W."/>
            <person name="Li Z."/>
            <person name="Lohaus R."/>
            <person name="Hsiao Y.Y."/>
            <person name="Niu S.C."/>
            <person name="Wang J.Y."/>
            <person name="Lin Y.C."/>
            <person name="Xu Q."/>
            <person name="Chen L.J."/>
            <person name="Yoshida K."/>
            <person name="Fujiwara S."/>
            <person name="Wang Z.W."/>
            <person name="Zhang Y.Q."/>
            <person name="Mitsuda N."/>
            <person name="Wang M."/>
            <person name="Liu G.H."/>
            <person name="Pecoraro L."/>
            <person name="Huang H.X."/>
            <person name="Xiao X.J."/>
            <person name="Lin M."/>
            <person name="Wu X.Y."/>
            <person name="Wu W.L."/>
            <person name="Chen Y.Y."/>
            <person name="Chang S.B."/>
            <person name="Sakamoto S."/>
            <person name="Ohme-Takagi M."/>
            <person name="Yagi M."/>
            <person name="Zeng S.J."/>
            <person name="Shen C.Y."/>
            <person name="Yeh C.M."/>
            <person name="Luo Y.B."/>
            <person name="Tsai W.C."/>
            <person name="Van de Peer Y."/>
            <person name="Liu Z.J."/>
        </authorList>
    </citation>
    <scope>NUCLEOTIDE SEQUENCE [LARGE SCALE GENOMIC DNA]</scope>
    <source>
        <tissue evidence="5">The whole plant</tissue>
    </source>
</reference>
<reference evidence="5 6" key="1">
    <citation type="journal article" date="2016" name="Sci. Rep.">
        <title>The Dendrobium catenatum Lindl. genome sequence provides insights into polysaccharide synthase, floral development and adaptive evolution.</title>
        <authorList>
            <person name="Zhang G.Q."/>
            <person name="Xu Q."/>
            <person name="Bian C."/>
            <person name="Tsai W.C."/>
            <person name="Yeh C.M."/>
            <person name="Liu K.W."/>
            <person name="Yoshida K."/>
            <person name="Zhang L.S."/>
            <person name="Chang S.B."/>
            <person name="Chen F."/>
            <person name="Shi Y."/>
            <person name="Su Y.Y."/>
            <person name="Zhang Y.Q."/>
            <person name="Chen L.J."/>
            <person name="Yin Y."/>
            <person name="Lin M."/>
            <person name="Huang H."/>
            <person name="Deng H."/>
            <person name="Wang Z.W."/>
            <person name="Zhu S.L."/>
            <person name="Zhao X."/>
            <person name="Deng C."/>
            <person name="Niu S.C."/>
            <person name="Huang J."/>
            <person name="Wang M."/>
            <person name="Liu G.H."/>
            <person name="Yang H.J."/>
            <person name="Xiao X.J."/>
            <person name="Hsiao Y.Y."/>
            <person name="Wu W.L."/>
            <person name="Chen Y.Y."/>
            <person name="Mitsuda N."/>
            <person name="Ohme-Takagi M."/>
            <person name="Luo Y.B."/>
            <person name="Van de Peer Y."/>
            <person name="Liu Z.J."/>
        </authorList>
    </citation>
    <scope>NUCLEOTIDE SEQUENCE [LARGE SCALE GENOMIC DNA]</scope>
    <source>
        <tissue evidence="5">The whole plant</tissue>
    </source>
</reference>
<keyword evidence="1" id="KW-0479">Metal-binding</keyword>
<feature type="region of interest" description="Disordered" evidence="3">
    <location>
        <begin position="183"/>
        <end position="212"/>
    </location>
</feature>
<dbReference type="GO" id="GO:0003676">
    <property type="term" value="F:nucleic acid binding"/>
    <property type="evidence" value="ECO:0007669"/>
    <property type="project" value="InterPro"/>
</dbReference>
<feature type="compositionally biased region" description="Polar residues" evidence="3">
    <location>
        <begin position="183"/>
        <end position="201"/>
    </location>
</feature>
<evidence type="ECO:0000256" key="2">
    <source>
        <dbReference type="ARBA" id="ARBA00022801"/>
    </source>
</evidence>
<proteinExistence type="predicted"/>
<dbReference type="GO" id="GO:0016787">
    <property type="term" value="F:hydrolase activity"/>
    <property type="evidence" value="ECO:0007669"/>
    <property type="project" value="UniProtKB-KW"/>
</dbReference>
<sequence>MGHGFTNILKQYGISHQVSCPHTPEQNGIAEHKHRHLLETTQTLLYTASVPTSFWLDAVLTTTYLINRMPSSNTGNKSPYELLHLQQPEYAHLKTFGCACFPLIPASSRNKFQPRSHLCVFLGYSEKYKGYKCLDITSYKIVMSRHVKFDEHYFPFSKLQQHSDQETATHASPLFLTPTSLAQAQNQTAQSAPTSFPNTVTAHDPPVGASPHQEVHLTIPMSEPPIPQQVSHPMTTRYKSGSLKPVNRMNLLHTTNVHASSLTPNNYTEAVKYPEWRSAMADEFHALQTQGTWSLVPKPLNSSVIGSKWTYRTKFKPDGSIAKYKARLVALGNHQEYGLDYTETFSPVVKLPTIRILLVVALHHD</sequence>
<protein>
    <submittedName>
        <fullName evidence="5">Retrovirus-related Pol polyprotein from transposon TNT 1-94</fullName>
    </submittedName>
</protein>
<dbReference type="PANTHER" id="PTHR42648">
    <property type="entry name" value="TRANSPOSASE, PUTATIVE-RELATED"/>
    <property type="match status" value="1"/>
</dbReference>
<dbReference type="STRING" id="906689.A0A2I0X165"/>
<dbReference type="InterPro" id="IPR039537">
    <property type="entry name" value="Retrotran_Ty1/copia-like"/>
</dbReference>
<dbReference type="Pfam" id="PF07727">
    <property type="entry name" value="RVT_2"/>
    <property type="match status" value="1"/>
</dbReference>
<keyword evidence="6" id="KW-1185">Reference proteome</keyword>
<dbReference type="GO" id="GO:0046872">
    <property type="term" value="F:metal ion binding"/>
    <property type="evidence" value="ECO:0007669"/>
    <property type="project" value="UniProtKB-KW"/>
</dbReference>
<keyword evidence="2" id="KW-0378">Hydrolase</keyword>
<evidence type="ECO:0000256" key="1">
    <source>
        <dbReference type="ARBA" id="ARBA00022723"/>
    </source>
</evidence>
<name>A0A2I0X165_9ASPA</name>
<feature type="domain" description="Integrase catalytic" evidence="4">
    <location>
        <begin position="1"/>
        <end position="87"/>
    </location>
</feature>
<dbReference type="PROSITE" id="PS50994">
    <property type="entry name" value="INTEGRASE"/>
    <property type="match status" value="1"/>
</dbReference>
<dbReference type="PANTHER" id="PTHR42648:SF26">
    <property type="entry name" value="INTEGRASE CATALYTIC DOMAIN-CONTAINING PROTEIN"/>
    <property type="match status" value="1"/>
</dbReference>
<dbReference type="Proteomes" id="UP000233837">
    <property type="component" value="Unassembled WGS sequence"/>
</dbReference>
<evidence type="ECO:0000313" key="6">
    <source>
        <dbReference type="Proteomes" id="UP000233837"/>
    </source>
</evidence>
<dbReference type="InterPro" id="IPR013103">
    <property type="entry name" value="RVT_2"/>
</dbReference>
<evidence type="ECO:0000259" key="4">
    <source>
        <dbReference type="PROSITE" id="PS50994"/>
    </source>
</evidence>
<dbReference type="InterPro" id="IPR057670">
    <property type="entry name" value="SH3_retrovirus"/>
</dbReference>
<dbReference type="GO" id="GO:0015074">
    <property type="term" value="P:DNA integration"/>
    <property type="evidence" value="ECO:0007669"/>
    <property type="project" value="InterPro"/>
</dbReference>